<dbReference type="EMBL" id="CP064795">
    <property type="protein sequence ID" value="QPG05028.1"/>
    <property type="molecule type" value="Genomic_DNA"/>
</dbReference>
<evidence type="ECO:0000313" key="2">
    <source>
        <dbReference type="Proteomes" id="UP000595095"/>
    </source>
</evidence>
<name>A0A7S9DWI4_9ALTE</name>
<dbReference type="Proteomes" id="UP000595095">
    <property type="component" value="Chromosome"/>
</dbReference>
<reference evidence="1 2" key="1">
    <citation type="submission" date="2020-11" db="EMBL/GenBank/DDBJ databases">
        <title>Complete genome sequence for Salinimonas sp. strain G2-b.</title>
        <authorList>
            <person name="Park S.-J."/>
        </authorList>
    </citation>
    <scope>NUCLEOTIDE SEQUENCE [LARGE SCALE GENOMIC DNA]</scope>
    <source>
        <strain evidence="1 2">G2-b</strain>
    </source>
</reference>
<dbReference type="AlphaFoldDB" id="A0A7S9DWI4"/>
<accession>A0A7S9DWI4</accession>
<sequence length="551" mass="61383">MVESAYNTLLQQSQRASAALIRQGSLLNVARTGLSMGKQIVEFARHHPQAALVAVNAIRQESSLTHPLPLKTALMTAILGLRTQLNDHYLQHLTGATFTLFTAATYHRDTRTIHFDTTVLQGLKKHLTGPQLGLWRTLFAVSKVVGQPNFYRYLQNPAINYPQWWMICCAHLSVHFSFSFFEALRPVALASPSAYEPIIRSWLTFPGDYWPGGQAADDNGKHTIVFKTQSHYALSCGAQTEALNWQASVPRPPIHYIRFAQWCSLHDAAKDDQQQINAFKFEGRRYPVSHPPAAILNIVSMLRNNDVNINKLSDQVQLEPAFAEALKQSAAMDNRLKLPVKEVKQAILTYGTERVGDMLVLEALMQRLNQHYFPLGRCCQNLLVVSANLASLIAAQVNSRLSSQGAALVSSFALAPIFSLPALKVLPRLPHHEYALHNINTLLRLKSTDSMVDYAARLAANWHQPALHQAIIRQFGKEPDQASPGVLKEFAIISLSLLLSRKWLLVPGEMDPDSIRALRQCLQLLGLKPAVVSELQNSVSALLTSPLPYRL</sequence>
<protein>
    <recommendedName>
        <fullName evidence="3">HDOD domain-containing protein</fullName>
    </recommendedName>
</protein>
<evidence type="ECO:0008006" key="3">
    <source>
        <dbReference type="Google" id="ProtNLM"/>
    </source>
</evidence>
<dbReference type="KEGG" id="smaa:IT774_12880"/>
<dbReference type="Gene3D" id="1.10.3210.10">
    <property type="entry name" value="Hypothetical protein af1432"/>
    <property type="match status" value="1"/>
</dbReference>
<dbReference type="SUPFAM" id="SSF109604">
    <property type="entry name" value="HD-domain/PDEase-like"/>
    <property type="match status" value="1"/>
</dbReference>
<evidence type="ECO:0000313" key="1">
    <source>
        <dbReference type="EMBL" id="QPG05028.1"/>
    </source>
</evidence>
<keyword evidence="2" id="KW-1185">Reference proteome</keyword>
<organism evidence="1 2">
    <name type="scientific">Salinimonas marina</name>
    <dbReference type="NCBI Taxonomy" id="2785918"/>
    <lineage>
        <taxon>Bacteria</taxon>
        <taxon>Pseudomonadati</taxon>
        <taxon>Pseudomonadota</taxon>
        <taxon>Gammaproteobacteria</taxon>
        <taxon>Alteromonadales</taxon>
        <taxon>Alteromonadaceae</taxon>
        <taxon>Alteromonas/Salinimonas group</taxon>
        <taxon>Salinimonas</taxon>
    </lineage>
</organism>
<proteinExistence type="predicted"/>
<dbReference type="RefSeq" id="WP_195810119.1">
    <property type="nucleotide sequence ID" value="NZ_CP064795.1"/>
</dbReference>
<gene>
    <name evidence="1" type="ORF">IT774_12880</name>
</gene>